<organism evidence="6 7">
    <name type="scientific">Candidatus Spyradenecus faecavium</name>
    <dbReference type="NCBI Taxonomy" id="2840947"/>
    <lineage>
        <taxon>Bacteria</taxon>
        <taxon>Pseudomonadati</taxon>
        <taxon>Lentisphaerota</taxon>
        <taxon>Lentisphaeria</taxon>
        <taxon>Lentisphaerales</taxon>
        <taxon>Lentisphaeraceae</taxon>
        <taxon>Lentisphaeraceae incertae sedis</taxon>
        <taxon>Candidatus Spyradenecus</taxon>
    </lineage>
</organism>
<keyword evidence="4" id="KW-0598">Phosphotransferase system</keyword>
<dbReference type="AlphaFoldDB" id="A0A9D1T258"/>
<dbReference type="GO" id="GO:0009401">
    <property type="term" value="P:phosphoenolpyruvate-dependent sugar phosphotransferase system"/>
    <property type="evidence" value="ECO:0007669"/>
    <property type="project" value="UniProtKB-KW"/>
</dbReference>
<reference evidence="6" key="1">
    <citation type="submission" date="2020-10" db="EMBL/GenBank/DDBJ databases">
        <authorList>
            <person name="Gilroy R."/>
        </authorList>
    </citation>
    <scope>NUCLEOTIDE SEQUENCE</scope>
    <source>
        <strain evidence="6">35461</strain>
    </source>
</reference>
<name>A0A9D1T258_9BACT</name>
<evidence type="ECO:0000256" key="3">
    <source>
        <dbReference type="ARBA" id="ARBA00022490"/>
    </source>
</evidence>
<dbReference type="Pfam" id="PF00381">
    <property type="entry name" value="PTS-HPr"/>
    <property type="match status" value="1"/>
</dbReference>
<dbReference type="NCBIfam" id="TIGR01003">
    <property type="entry name" value="PTS_HPr_family"/>
    <property type="match status" value="1"/>
</dbReference>
<evidence type="ECO:0000256" key="1">
    <source>
        <dbReference type="ARBA" id="ARBA00004496"/>
    </source>
</evidence>
<dbReference type="PANTHER" id="PTHR33705:SF2">
    <property type="entry name" value="PHOSPHOCARRIER PROTEIN NPR"/>
    <property type="match status" value="1"/>
</dbReference>
<reference evidence="6" key="2">
    <citation type="journal article" date="2021" name="PeerJ">
        <title>Extensive microbial diversity within the chicken gut microbiome revealed by metagenomics and culture.</title>
        <authorList>
            <person name="Gilroy R."/>
            <person name="Ravi A."/>
            <person name="Getino M."/>
            <person name="Pursley I."/>
            <person name="Horton D.L."/>
            <person name="Alikhan N.F."/>
            <person name="Baker D."/>
            <person name="Gharbi K."/>
            <person name="Hall N."/>
            <person name="Watson M."/>
            <person name="Adriaenssens E.M."/>
            <person name="Foster-Nyarko E."/>
            <person name="Jarju S."/>
            <person name="Secka A."/>
            <person name="Antonio M."/>
            <person name="Oren A."/>
            <person name="Chaudhuri R.R."/>
            <person name="La Ragione R."/>
            <person name="Hildebrand F."/>
            <person name="Pallen M.J."/>
        </authorList>
    </citation>
    <scope>NUCLEOTIDE SEQUENCE</scope>
    <source>
        <strain evidence="6">35461</strain>
    </source>
</reference>
<evidence type="ECO:0000259" key="5">
    <source>
        <dbReference type="PROSITE" id="PS51350"/>
    </source>
</evidence>
<comment type="caution">
    <text evidence="6">The sequence shown here is derived from an EMBL/GenBank/DDBJ whole genome shotgun (WGS) entry which is preliminary data.</text>
</comment>
<gene>
    <name evidence="6" type="ORF">IAC79_03180</name>
</gene>
<dbReference type="PROSITE" id="PS51350">
    <property type="entry name" value="PTS_HPR_DOM"/>
    <property type="match status" value="1"/>
</dbReference>
<protein>
    <submittedName>
        <fullName evidence="6">HPr family phosphocarrier protein</fullName>
    </submittedName>
</protein>
<dbReference type="InterPro" id="IPR050399">
    <property type="entry name" value="HPr"/>
</dbReference>
<dbReference type="PRINTS" id="PR00107">
    <property type="entry name" value="PHOSPHOCPHPR"/>
</dbReference>
<accession>A0A9D1T258</accession>
<evidence type="ECO:0000256" key="4">
    <source>
        <dbReference type="ARBA" id="ARBA00022683"/>
    </source>
</evidence>
<sequence>MNEASVTVVLKNKYGMHVRPAGLFAKTAARYRADVTVEKDGVVVPGKSIMALMTLEAVNGTALTIHATGEEAQKAVAELEALVERKFDLPDE</sequence>
<comment type="subcellular location">
    <subcellularLocation>
        <location evidence="1">Cytoplasm</location>
    </subcellularLocation>
</comment>
<dbReference type="CDD" id="cd00367">
    <property type="entry name" value="PTS-HPr_like"/>
    <property type="match status" value="1"/>
</dbReference>
<dbReference type="InterPro" id="IPR035895">
    <property type="entry name" value="HPr-like_sf"/>
</dbReference>
<evidence type="ECO:0000256" key="2">
    <source>
        <dbReference type="ARBA" id="ARBA00010736"/>
    </source>
</evidence>
<dbReference type="InterPro" id="IPR000032">
    <property type="entry name" value="HPr-like"/>
</dbReference>
<feature type="domain" description="HPr" evidence="5">
    <location>
        <begin position="1"/>
        <end position="90"/>
    </location>
</feature>
<evidence type="ECO:0000313" key="7">
    <source>
        <dbReference type="Proteomes" id="UP000886845"/>
    </source>
</evidence>
<comment type="similarity">
    <text evidence="2">Belongs to the HPr family.</text>
</comment>
<dbReference type="Proteomes" id="UP000886845">
    <property type="component" value="Unassembled WGS sequence"/>
</dbReference>
<dbReference type="SUPFAM" id="SSF55594">
    <property type="entry name" value="HPr-like"/>
    <property type="match status" value="1"/>
</dbReference>
<dbReference type="GO" id="GO:0005737">
    <property type="term" value="C:cytoplasm"/>
    <property type="evidence" value="ECO:0007669"/>
    <property type="project" value="UniProtKB-SubCell"/>
</dbReference>
<keyword evidence="3" id="KW-0963">Cytoplasm</keyword>
<proteinExistence type="inferred from homology"/>
<evidence type="ECO:0000313" key="6">
    <source>
        <dbReference type="EMBL" id="HIV09100.1"/>
    </source>
</evidence>
<dbReference type="Gene3D" id="3.30.1340.10">
    <property type="entry name" value="HPr-like"/>
    <property type="match status" value="1"/>
</dbReference>
<dbReference type="PANTHER" id="PTHR33705">
    <property type="entry name" value="PHOSPHOCARRIER PROTEIN HPR"/>
    <property type="match status" value="1"/>
</dbReference>
<dbReference type="EMBL" id="DVOR01000100">
    <property type="protein sequence ID" value="HIV09100.1"/>
    <property type="molecule type" value="Genomic_DNA"/>
</dbReference>